<evidence type="ECO:0000313" key="2">
    <source>
        <dbReference type="Proteomes" id="UP000247454"/>
    </source>
</evidence>
<evidence type="ECO:0008006" key="3">
    <source>
        <dbReference type="Google" id="ProtNLM"/>
    </source>
</evidence>
<gene>
    <name evidence="1" type="ORF">C7477_110104</name>
</gene>
<proteinExistence type="predicted"/>
<dbReference type="Proteomes" id="UP000247454">
    <property type="component" value="Unassembled WGS sequence"/>
</dbReference>
<dbReference type="CDD" id="cd20293">
    <property type="entry name" value="cupin_HutD_N"/>
    <property type="match status" value="1"/>
</dbReference>
<dbReference type="AlphaFoldDB" id="A0A318T218"/>
<accession>A0A318T218</accession>
<dbReference type="PANTHER" id="PTHR37943:SF1">
    <property type="entry name" value="PROTEIN VES"/>
    <property type="match status" value="1"/>
</dbReference>
<dbReference type="InterPro" id="IPR010282">
    <property type="entry name" value="Uncharacterised_HutD/Ves"/>
</dbReference>
<evidence type="ECO:0000313" key="1">
    <source>
        <dbReference type="EMBL" id="PYE87919.1"/>
    </source>
</evidence>
<dbReference type="InterPro" id="IPR014710">
    <property type="entry name" value="RmlC-like_jellyroll"/>
</dbReference>
<dbReference type="SUPFAM" id="SSF51182">
    <property type="entry name" value="RmlC-like cupins"/>
    <property type="match status" value="1"/>
</dbReference>
<dbReference type="EMBL" id="QJTF01000010">
    <property type="protein sequence ID" value="PYE87919.1"/>
    <property type="molecule type" value="Genomic_DNA"/>
</dbReference>
<protein>
    <recommendedName>
        <fullName evidence="3">HutD protein</fullName>
    </recommendedName>
</protein>
<dbReference type="Gene3D" id="2.60.120.10">
    <property type="entry name" value="Jelly Rolls"/>
    <property type="match status" value="1"/>
</dbReference>
<sequence length="194" mass="21115">MGITLLRAADHRRMPWKNGGGETTEIAVFPPHAGLSDFDWRISMAKVASDGPFSIFPEIDRTLCILDGNGLGLSIEGQGCIHLNTPSAPLSFPADIPVHARLTDGPITDLNVMTRRGRFTHTVRRVDVEHPMTMPVRGTPAVILCHHGAIRLDDETQAAQLASLDCLLIDNAVEKPLRLSGPGRIFVIEIFQGP</sequence>
<keyword evidence="2" id="KW-1185">Reference proteome</keyword>
<comment type="caution">
    <text evidence="1">The sequence shown here is derived from an EMBL/GenBank/DDBJ whole genome shotgun (WGS) entry which is preliminary data.</text>
</comment>
<organism evidence="1 2">
    <name type="scientific">Phyllobacterium leguminum</name>
    <dbReference type="NCBI Taxonomy" id="314237"/>
    <lineage>
        <taxon>Bacteria</taxon>
        <taxon>Pseudomonadati</taxon>
        <taxon>Pseudomonadota</taxon>
        <taxon>Alphaproteobacteria</taxon>
        <taxon>Hyphomicrobiales</taxon>
        <taxon>Phyllobacteriaceae</taxon>
        <taxon>Phyllobacterium</taxon>
    </lineage>
</organism>
<dbReference type="InterPro" id="IPR011051">
    <property type="entry name" value="RmlC_Cupin_sf"/>
</dbReference>
<dbReference type="PANTHER" id="PTHR37943">
    <property type="entry name" value="PROTEIN VES"/>
    <property type="match status" value="1"/>
</dbReference>
<name>A0A318T218_9HYPH</name>
<dbReference type="Pfam" id="PF05962">
    <property type="entry name" value="HutD"/>
    <property type="match status" value="1"/>
</dbReference>
<reference evidence="1 2" key="1">
    <citation type="submission" date="2018-06" db="EMBL/GenBank/DDBJ databases">
        <title>Genomic Encyclopedia of Type Strains, Phase III (KMG-III): the genomes of soil and plant-associated and newly described type strains.</title>
        <authorList>
            <person name="Whitman W."/>
        </authorList>
    </citation>
    <scope>NUCLEOTIDE SEQUENCE [LARGE SCALE GENOMIC DNA]</scope>
    <source>
        <strain evidence="1 2">ORS 1419</strain>
    </source>
</reference>